<reference evidence="1" key="1">
    <citation type="journal article" date="2020" name="Fungal Divers.">
        <title>Resolving the Mortierellaceae phylogeny through synthesis of multi-gene phylogenetics and phylogenomics.</title>
        <authorList>
            <person name="Vandepol N."/>
            <person name="Liber J."/>
            <person name="Desiro A."/>
            <person name="Na H."/>
            <person name="Kennedy M."/>
            <person name="Barry K."/>
            <person name="Grigoriev I.V."/>
            <person name="Miller A.N."/>
            <person name="O'Donnell K."/>
            <person name="Stajich J.E."/>
            <person name="Bonito G."/>
        </authorList>
    </citation>
    <scope>NUCLEOTIDE SEQUENCE</scope>
    <source>
        <strain evidence="1">NRRL 28262</strain>
    </source>
</reference>
<keyword evidence="2" id="KW-1185">Reference proteome</keyword>
<comment type="caution">
    <text evidence="1">The sequence shown here is derived from an EMBL/GenBank/DDBJ whole genome shotgun (WGS) entry which is preliminary data.</text>
</comment>
<evidence type="ECO:0008006" key="3">
    <source>
        <dbReference type="Google" id="ProtNLM"/>
    </source>
</evidence>
<accession>A0AAD4H080</accession>
<feature type="non-terminal residue" evidence="1">
    <location>
        <position position="247"/>
    </location>
</feature>
<dbReference type="Gene3D" id="2.90.10.10">
    <property type="entry name" value="Bulb-type lectin domain"/>
    <property type="match status" value="2"/>
</dbReference>
<organism evidence="1 2">
    <name type="scientific">Linnemannia exigua</name>
    <dbReference type="NCBI Taxonomy" id="604196"/>
    <lineage>
        <taxon>Eukaryota</taxon>
        <taxon>Fungi</taxon>
        <taxon>Fungi incertae sedis</taxon>
        <taxon>Mucoromycota</taxon>
        <taxon>Mortierellomycotina</taxon>
        <taxon>Mortierellomycetes</taxon>
        <taxon>Mortierellales</taxon>
        <taxon>Mortierellaceae</taxon>
        <taxon>Linnemannia</taxon>
    </lineage>
</organism>
<protein>
    <recommendedName>
        <fullName evidence="3">Bulb-type lectin domain-containing protein</fullName>
    </recommendedName>
</protein>
<name>A0AAD4H080_9FUNG</name>
<proteinExistence type="predicted"/>
<dbReference type="InterPro" id="IPR036426">
    <property type="entry name" value="Bulb-type_lectin_dom_sf"/>
</dbReference>
<evidence type="ECO:0000313" key="1">
    <source>
        <dbReference type="EMBL" id="KAG0249286.1"/>
    </source>
</evidence>
<dbReference type="AlphaFoldDB" id="A0AAD4H080"/>
<sequence length="247" mass="26334">IGGTVLTESNSFHSLDSAFGPKTLTSTNGKTTLEFKDGSLCLYNGLKFQTWCLPPPEGTDPDVRYTLTSRGSLCILRTTGGPLSSSCTGNQGDETSYIGFVSDDGFLKIYNSADELVWQRGGGQSLTGTNTLRAGGFKPMLEEIKSTNGQYSLLATKTGGLVLRKNADPSSVVWQLGGELTEGEYTVEFGKDGNLCVGSTVHSRVTCVNGGGKKEDQYVLTVEDDGHVGIFSPDGSVIWRSPSAEYK</sequence>
<dbReference type="EMBL" id="JAAAIL010003761">
    <property type="protein sequence ID" value="KAG0249286.1"/>
    <property type="molecule type" value="Genomic_DNA"/>
</dbReference>
<dbReference type="SUPFAM" id="SSF51110">
    <property type="entry name" value="alpha-D-mannose-specific plant lectins"/>
    <property type="match status" value="2"/>
</dbReference>
<evidence type="ECO:0000313" key="2">
    <source>
        <dbReference type="Proteomes" id="UP001194580"/>
    </source>
</evidence>
<feature type="non-terminal residue" evidence="1">
    <location>
        <position position="1"/>
    </location>
</feature>
<dbReference type="Proteomes" id="UP001194580">
    <property type="component" value="Unassembled WGS sequence"/>
</dbReference>
<gene>
    <name evidence="1" type="ORF">BGZ95_007602</name>
</gene>